<dbReference type="AlphaFoldDB" id="A0A1X0MSA3"/>
<keyword evidence="1" id="KW-0472">Membrane</keyword>
<keyword evidence="3" id="KW-1185">Reference proteome</keyword>
<name>A0A1X0MSA3_9PSED</name>
<accession>A0A1X0MSA3</accession>
<evidence type="ECO:0000313" key="3">
    <source>
        <dbReference type="Proteomes" id="UP000192815"/>
    </source>
</evidence>
<sequence length="213" mass="22776">MESEMKEEKMPSSPRRVGIILGILILLLPHFFVWLLLRRGHTRKARLIGFGWLAFWIIVSILVPKSANRDVVNAPTPAAPAVATAPTPAPVAAVPAVVATAPAAPAAPAADAVKSYTAMQVSSSYGENSVAADMLFRDKRVKVTGRITDINTDFMGNPYLILAGSNQFMGPQFKFNKSALSAIAALKKGAQISVICTGRGDLAKIPMFENCEL</sequence>
<keyword evidence="1" id="KW-0812">Transmembrane</keyword>
<evidence type="ECO:0000313" key="2">
    <source>
        <dbReference type="EMBL" id="ORC50809.1"/>
    </source>
</evidence>
<feature type="transmembrane region" description="Helical" evidence="1">
    <location>
        <begin position="17"/>
        <end position="37"/>
    </location>
</feature>
<organism evidence="2 3">
    <name type="scientific">Pseudomonas floridensis</name>
    <dbReference type="NCBI Taxonomy" id="1958950"/>
    <lineage>
        <taxon>Bacteria</taxon>
        <taxon>Pseudomonadati</taxon>
        <taxon>Pseudomonadota</taxon>
        <taxon>Gammaproteobacteria</taxon>
        <taxon>Pseudomonadales</taxon>
        <taxon>Pseudomonadaceae</taxon>
        <taxon>Pseudomonas</taxon>
    </lineage>
</organism>
<feature type="transmembrane region" description="Helical" evidence="1">
    <location>
        <begin position="44"/>
        <end position="63"/>
    </location>
</feature>
<dbReference type="EMBL" id="MUIO01000182">
    <property type="protein sequence ID" value="ORC50809.1"/>
    <property type="molecule type" value="Genomic_DNA"/>
</dbReference>
<evidence type="ECO:0000256" key="1">
    <source>
        <dbReference type="SAM" id="Phobius"/>
    </source>
</evidence>
<proteinExistence type="predicted"/>
<dbReference type="STRING" id="1958950.BZK31_27830"/>
<gene>
    <name evidence="2" type="ORF">BZK31_27830</name>
</gene>
<protein>
    <recommendedName>
        <fullName evidence="4">tRNA_anti-like</fullName>
    </recommendedName>
</protein>
<reference evidence="3" key="1">
    <citation type="submission" date="2017-02" db="EMBL/GenBank/DDBJ databases">
        <title>Pseudomonas floridae sp. nov., a novel pathogenic bacterial species isolated from tomato.</title>
        <authorList>
            <person name="Timilsina S."/>
            <person name="Vallad G.E."/>
            <person name="Jones J.B."/>
        </authorList>
    </citation>
    <scope>NUCLEOTIDE SEQUENCE [LARGE SCALE GENOMIC DNA]</scope>
    <source>
        <strain evidence="3">GEV388</strain>
    </source>
</reference>
<dbReference type="Pfam" id="PF12869">
    <property type="entry name" value="tRNA_anti-like"/>
    <property type="match status" value="1"/>
</dbReference>
<keyword evidence="1" id="KW-1133">Transmembrane helix</keyword>
<comment type="caution">
    <text evidence="2">The sequence shown here is derived from an EMBL/GenBank/DDBJ whole genome shotgun (WGS) entry which is preliminary data.</text>
</comment>
<dbReference type="InterPro" id="IPR024422">
    <property type="entry name" value="Protein_unknown_function_OB"/>
</dbReference>
<dbReference type="Proteomes" id="UP000192815">
    <property type="component" value="Unassembled WGS sequence"/>
</dbReference>
<evidence type="ECO:0008006" key="4">
    <source>
        <dbReference type="Google" id="ProtNLM"/>
    </source>
</evidence>